<dbReference type="PRINTS" id="PR01182">
    <property type="entry name" value="ORNDCRBXLASE"/>
</dbReference>
<dbReference type="SUPFAM" id="SSF50621">
    <property type="entry name" value="Alanine racemase C-terminal domain-like"/>
    <property type="match status" value="1"/>
</dbReference>
<dbReference type="PANTHER" id="PTHR43727">
    <property type="entry name" value="DIAMINOPIMELATE DECARBOXYLASE"/>
    <property type="match status" value="1"/>
</dbReference>
<evidence type="ECO:0000313" key="6">
    <source>
        <dbReference type="Proteomes" id="UP000215483"/>
    </source>
</evidence>
<keyword evidence="6" id="KW-1185">Reference proteome</keyword>
<dbReference type="SUPFAM" id="SSF51419">
    <property type="entry name" value="PLP-binding barrel"/>
    <property type="match status" value="1"/>
</dbReference>
<name>A0A233SC63_STRDA</name>
<protein>
    <recommendedName>
        <fullName evidence="4">Orn/DAP/Arg decarboxylase 2 N-terminal domain-containing protein</fullName>
    </recommendedName>
</protein>
<sequence length="399" mass="41022">MRTDEPSVPAGFWMPTEREARLLVQRAGGTPAFVYGRAALRAAVDRVRAASVSGAELYYSLKANPHPGVVTALASLVDGFDVCSTAELETALNAGMPAAKVLFTGPAKTRSEAAAALAAGVAVTVESPGQARLFAEVADGLGVAGRAVVRLNTPYPGRTPGSAPSPNQFGVAAEDLAEVVDVLRDSALSVDGLHLFFGSQYADAGVIGAARRAALERARDVEERFGLKLGLVSVGGGIALPWCAADPDVDWAGLEAASDEPQAWGDDGDRTVVCEYGRAIAGPAGVLLTTVLDVKTVGDRRYVVVDAGLNHLFVAGRLVAGGGRGEPLVRAVGPGRPGAPERAYVTGPLCSQLDVLAEDVPLPQVAAGDTLMFLGVGAYGPTFSPSGFLSRDKAGEIVH</sequence>
<feature type="active site" description="Proton donor" evidence="3">
    <location>
        <position position="350"/>
    </location>
</feature>
<evidence type="ECO:0000259" key="4">
    <source>
        <dbReference type="Pfam" id="PF02784"/>
    </source>
</evidence>
<dbReference type="Gene3D" id="2.40.37.10">
    <property type="entry name" value="Lyase, Ornithine Decarboxylase, Chain A, domain 1"/>
    <property type="match status" value="1"/>
</dbReference>
<proteinExistence type="predicted"/>
<dbReference type="InterPro" id="IPR029066">
    <property type="entry name" value="PLP-binding_barrel"/>
</dbReference>
<evidence type="ECO:0000313" key="5">
    <source>
        <dbReference type="EMBL" id="OXY93260.1"/>
    </source>
</evidence>
<comment type="cofactor">
    <cofactor evidence="1 3">
        <name>pyridoxal 5'-phosphate</name>
        <dbReference type="ChEBI" id="CHEBI:597326"/>
    </cofactor>
</comment>
<dbReference type="OrthoDB" id="9802241at2"/>
<dbReference type="AlphaFoldDB" id="A0A233SC63"/>
<dbReference type="InterPro" id="IPR000183">
    <property type="entry name" value="Orn/DAP/Arg_de-COase"/>
</dbReference>
<gene>
    <name evidence="5" type="ORF">BEK98_23925</name>
</gene>
<dbReference type="InterPro" id="IPR009006">
    <property type="entry name" value="Ala_racemase/Decarboxylase_C"/>
</dbReference>
<comment type="caution">
    <text evidence="5">The sequence shown here is derived from an EMBL/GenBank/DDBJ whole genome shotgun (WGS) entry which is preliminary data.</text>
</comment>
<dbReference type="PANTHER" id="PTHR43727:SF2">
    <property type="entry name" value="GROUP IV DECARBOXYLASE"/>
    <property type="match status" value="1"/>
</dbReference>
<dbReference type="Gene3D" id="3.20.20.10">
    <property type="entry name" value="Alanine racemase"/>
    <property type="match status" value="1"/>
</dbReference>
<evidence type="ECO:0000256" key="3">
    <source>
        <dbReference type="PIRSR" id="PIRSR600183-50"/>
    </source>
</evidence>
<organism evidence="5 6">
    <name type="scientific">Streptomyces diastatochromogenes</name>
    <dbReference type="NCBI Taxonomy" id="42236"/>
    <lineage>
        <taxon>Bacteria</taxon>
        <taxon>Bacillati</taxon>
        <taxon>Actinomycetota</taxon>
        <taxon>Actinomycetes</taxon>
        <taxon>Kitasatosporales</taxon>
        <taxon>Streptomycetaceae</taxon>
        <taxon>Streptomyces</taxon>
    </lineage>
</organism>
<keyword evidence="2 3" id="KW-0663">Pyridoxal phosphate</keyword>
<dbReference type="Pfam" id="PF02784">
    <property type="entry name" value="Orn_Arg_deC_N"/>
    <property type="match status" value="1"/>
</dbReference>
<feature type="domain" description="Orn/DAP/Arg decarboxylase 2 N-terminal" evidence="4">
    <location>
        <begin position="53"/>
        <end position="281"/>
    </location>
</feature>
<dbReference type="RefSeq" id="WP_094218791.1">
    <property type="nucleotide sequence ID" value="NZ_MCGQ01000020.1"/>
</dbReference>
<evidence type="ECO:0000256" key="2">
    <source>
        <dbReference type="ARBA" id="ARBA00022898"/>
    </source>
</evidence>
<evidence type="ECO:0000256" key="1">
    <source>
        <dbReference type="ARBA" id="ARBA00001933"/>
    </source>
</evidence>
<dbReference type="InterPro" id="IPR002433">
    <property type="entry name" value="Orn_de-COase"/>
</dbReference>
<dbReference type="GO" id="GO:0006596">
    <property type="term" value="P:polyamine biosynthetic process"/>
    <property type="evidence" value="ECO:0007669"/>
    <property type="project" value="InterPro"/>
</dbReference>
<feature type="modified residue" description="N6-(pyridoxal phosphate)lysine" evidence="3">
    <location>
        <position position="62"/>
    </location>
</feature>
<dbReference type="GO" id="GO:0009089">
    <property type="term" value="P:lysine biosynthetic process via diaminopimelate"/>
    <property type="evidence" value="ECO:0007669"/>
    <property type="project" value="TreeGrafter"/>
</dbReference>
<dbReference type="GO" id="GO:0008836">
    <property type="term" value="F:diaminopimelate decarboxylase activity"/>
    <property type="evidence" value="ECO:0007669"/>
    <property type="project" value="TreeGrafter"/>
</dbReference>
<dbReference type="PRINTS" id="PR01179">
    <property type="entry name" value="ODADCRBXLASE"/>
</dbReference>
<accession>A0A233SC63</accession>
<dbReference type="InterPro" id="IPR022644">
    <property type="entry name" value="De-COase2_N"/>
</dbReference>
<dbReference type="Proteomes" id="UP000215483">
    <property type="component" value="Unassembled WGS sequence"/>
</dbReference>
<dbReference type="EMBL" id="MCGQ01000020">
    <property type="protein sequence ID" value="OXY93260.1"/>
    <property type="molecule type" value="Genomic_DNA"/>
</dbReference>
<reference evidence="5 6" key="1">
    <citation type="submission" date="2016-07" db="EMBL/GenBank/DDBJ databases">
        <title>Draft genome of Streptomyces diastatochromogenes.</title>
        <authorList>
            <person name="Podduturi R."/>
            <person name="Lukassen M.B."/>
            <person name="Clausen N."/>
            <person name="Nielsen J.L."/>
            <person name="Jorgensen N.O."/>
        </authorList>
    </citation>
    <scope>NUCLEOTIDE SEQUENCE [LARGE SCALE GENOMIC DNA]</scope>
    <source>
        <strain evidence="5 6">DSM 40608</strain>
    </source>
</reference>